<reference evidence="4" key="1">
    <citation type="journal article" date="2020" name="mSystems">
        <title>Genome- and Community-Level Interaction Insights into Carbon Utilization and Element Cycling Functions of Hydrothermarchaeota in Hydrothermal Sediment.</title>
        <authorList>
            <person name="Zhou Z."/>
            <person name="Liu Y."/>
            <person name="Xu W."/>
            <person name="Pan J."/>
            <person name="Luo Z.H."/>
            <person name="Li M."/>
        </authorList>
    </citation>
    <scope>NUCLEOTIDE SEQUENCE [LARGE SCALE GENOMIC DNA]</scope>
    <source>
        <strain evidence="4">SpSt-853</strain>
    </source>
</reference>
<comment type="caution">
    <text evidence="4">The sequence shown here is derived from an EMBL/GenBank/DDBJ whole genome shotgun (WGS) entry which is preliminary data.</text>
</comment>
<feature type="signal peptide" evidence="3">
    <location>
        <begin position="1"/>
        <end position="23"/>
    </location>
</feature>
<feature type="chain" id="PRO_5028369518" evidence="3">
    <location>
        <begin position="24"/>
        <end position="207"/>
    </location>
</feature>
<keyword evidence="3" id="KW-0732">Signal</keyword>
<organism evidence="4">
    <name type="scientific">Desulfobacca acetoxidans</name>
    <dbReference type="NCBI Taxonomy" id="60893"/>
    <lineage>
        <taxon>Bacteria</taxon>
        <taxon>Pseudomonadati</taxon>
        <taxon>Thermodesulfobacteriota</taxon>
        <taxon>Desulfobaccia</taxon>
        <taxon>Desulfobaccales</taxon>
        <taxon>Desulfobaccaceae</taxon>
        <taxon>Desulfobacca</taxon>
    </lineage>
</organism>
<protein>
    <submittedName>
        <fullName evidence="4">Uncharacterized protein</fullName>
    </submittedName>
</protein>
<dbReference type="InterPro" id="IPR011990">
    <property type="entry name" value="TPR-like_helical_dom_sf"/>
</dbReference>
<accession>A0A7C5ELY3</accession>
<dbReference type="Gene3D" id="1.25.40.10">
    <property type="entry name" value="Tetratricopeptide repeat domain"/>
    <property type="match status" value="1"/>
</dbReference>
<evidence type="ECO:0000313" key="4">
    <source>
        <dbReference type="EMBL" id="HGZ11640.1"/>
    </source>
</evidence>
<keyword evidence="1" id="KW-0802">TPR repeat</keyword>
<gene>
    <name evidence="4" type="ORF">ENW48_05435</name>
</gene>
<evidence type="ECO:0000256" key="2">
    <source>
        <dbReference type="SAM" id="MobiDB-lite"/>
    </source>
</evidence>
<dbReference type="SUPFAM" id="SSF48452">
    <property type="entry name" value="TPR-like"/>
    <property type="match status" value="1"/>
</dbReference>
<sequence length="207" mass="23707">MFQLLIWLVILTPLLMGAGCRHAPPPATQTAPPSPPSPTFEHPDQELLEEALKGRGLSPVEVANLSDRLLAEGSPTFQNERLMAQLDILLTKTLKGEQKEHRHRLLRNLGIIHYHQKKFSLARQELQQANEIYPRDARTHFYLARLAVHQGKIYQRKGLSKKAKGQFNLASNELELARKFEPSNPLYRQNLKEFLDKEQPLPGDRKK</sequence>
<dbReference type="InterPro" id="IPR019734">
    <property type="entry name" value="TPR_rpt"/>
</dbReference>
<feature type="repeat" description="TPR" evidence="1">
    <location>
        <begin position="103"/>
        <end position="136"/>
    </location>
</feature>
<feature type="region of interest" description="Disordered" evidence="2">
    <location>
        <begin position="22"/>
        <end position="42"/>
    </location>
</feature>
<dbReference type="AlphaFoldDB" id="A0A7C5ELY3"/>
<name>A0A7C5ELY3_9BACT</name>
<dbReference type="SMART" id="SM00028">
    <property type="entry name" value="TPR"/>
    <property type="match status" value="2"/>
</dbReference>
<evidence type="ECO:0000256" key="3">
    <source>
        <dbReference type="SAM" id="SignalP"/>
    </source>
</evidence>
<evidence type="ECO:0000256" key="1">
    <source>
        <dbReference type="PROSITE-ProRule" id="PRU00339"/>
    </source>
</evidence>
<feature type="compositionally biased region" description="Pro residues" evidence="2">
    <location>
        <begin position="23"/>
        <end position="38"/>
    </location>
</feature>
<proteinExistence type="predicted"/>
<dbReference type="PROSITE" id="PS50005">
    <property type="entry name" value="TPR"/>
    <property type="match status" value="1"/>
</dbReference>
<dbReference type="EMBL" id="DTKJ01000040">
    <property type="protein sequence ID" value="HGZ11640.1"/>
    <property type="molecule type" value="Genomic_DNA"/>
</dbReference>